<gene>
    <name evidence="10" type="ORF">DMN91_007054</name>
</gene>
<sequence length="399" mass="46150">MDVSIHSAYRDYEWAIEANRLSLTLFGVWPKNNETKHNKLMSNIRVVILLNVMIWICLVPNLHYLLKVYDDIMSAIDNLQCTLPLLIAIIKLFVIWQKKYDVLPLLNMIKDDWLRPKPLTERNVMIKQARIARTLTIFGYFVTQLTAITVLFLPLFGISMTYRNNKTDTDKLLPVQSYYLYNVSKSPLYEVTFVLQSISVMTAGTTYSGMDTYMSLLVFHVCGQLENLRGRIRNLDKFNNFADTLSASVKDHIRLIRAIIIIDDTFNLMLLALLIYFSILFALYGFLFVSIMTQGRNLSVARLLFTMMTFINTFGYMCLYCLLGEFLVSQCDGIYEAVCQYEWYELKPKQAKDLLNIMMQTRRPFNLTAGKLFPMTIAMLCNLLKTSGGYISVLLAHRN</sequence>
<keyword evidence="4 9" id="KW-0552">Olfaction</keyword>
<organism evidence="10 11">
    <name type="scientific">Ooceraea biroi</name>
    <name type="common">Clonal raider ant</name>
    <name type="synonym">Cerapachys biroi</name>
    <dbReference type="NCBI Taxonomy" id="2015173"/>
    <lineage>
        <taxon>Eukaryota</taxon>
        <taxon>Metazoa</taxon>
        <taxon>Ecdysozoa</taxon>
        <taxon>Arthropoda</taxon>
        <taxon>Hexapoda</taxon>
        <taxon>Insecta</taxon>
        <taxon>Pterygota</taxon>
        <taxon>Neoptera</taxon>
        <taxon>Endopterygota</taxon>
        <taxon>Hymenoptera</taxon>
        <taxon>Apocrita</taxon>
        <taxon>Aculeata</taxon>
        <taxon>Formicoidea</taxon>
        <taxon>Formicidae</taxon>
        <taxon>Dorylinae</taxon>
        <taxon>Ooceraea</taxon>
    </lineage>
</organism>
<feature type="transmembrane region" description="Helical" evidence="9">
    <location>
        <begin position="135"/>
        <end position="156"/>
    </location>
</feature>
<feature type="transmembrane region" description="Helical" evidence="9">
    <location>
        <begin position="72"/>
        <end position="96"/>
    </location>
</feature>
<evidence type="ECO:0000313" key="11">
    <source>
        <dbReference type="Proteomes" id="UP000279307"/>
    </source>
</evidence>
<evidence type="ECO:0000256" key="8">
    <source>
        <dbReference type="ARBA" id="ARBA00023224"/>
    </source>
</evidence>
<dbReference type="PANTHER" id="PTHR21137">
    <property type="entry name" value="ODORANT RECEPTOR"/>
    <property type="match status" value="1"/>
</dbReference>
<dbReference type="GO" id="GO:0004984">
    <property type="term" value="F:olfactory receptor activity"/>
    <property type="evidence" value="ECO:0007669"/>
    <property type="project" value="InterPro"/>
</dbReference>
<dbReference type="OrthoDB" id="7634903at2759"/>
<dbReference type="GO" id="GO:0005886">
    <property type="term" value="C:plasma membrane"/>
    <property type="evidence" value="ECO:0007669"/>
    <property type="project" value="UniProtKB-SubCell"/>
</dbReference>
<dbReference type="AlphaFoldDB" id="A0A3L8DJ39"/>
<dbReference type="InterPro" id="IPR004117">
    <property type="entry name" value="7tm6_olfct_rcpt"/>
</dbReference>
<dbReference type="PANTHER" id="PTHR21137:SF42">
    <property type="entry name" value="ODORANT RECEPTOR 83A"/>
    <property type="match status" value="1"/>
</dbReference>
<name>A0A3L8DJ39_OOCBI</name>
<comment type="caution">
    <text evidence="10">The sequence shown here is derived from an EMBL/GenBank/DDBJ whole genome shotgun (WGS) entry which is preliminary data.</text>
</comment>
<evidence type="ECO:0000256" key="7">
    <source>
        <dbReference type="ARBA" id="ARBA00023170"/>
    </source>
</evidence>
<evidence type="ECO:0000256" key="1">
    <source>
        <dbReference type="ARBA" id="ARBA00004141"/>
    </source>
</evidence>
<dbReference type="EMBL" id="QOIP01000007">
    <property type="protein sequence ID" value="RLU20444.1"/>
    <property type="molecule type" value="Genomic_DNA"/>
</dbReference>
<feature type="transmembrane region" description="Helical" evidence="9">
    <location>
        <begin position="372"/>
        <end position="396"/>
    </location>
</feature>
<keyword evidence="2 9" id="KW-0716">Sensory transduction</keyword>
<feature type="transmembrane region" description="Helical" evidence="9">
    <location>
        <begin position="46"/>
        <end position="66"/>
    </location>
</feature>
<evidence type="ECO:0000256" key="2">
    <source>
        <dbReference type="ARBA" id="ARBA00022606"/>
    </source>
</evidence>
<keyword evidence="6 9" id="KW-0472">Membrane</keyword>
<evidence type="ECO:0000256" key="6">
    <source>
        <dbReference type="ARBA" id="ARBA00023136"/>
    </source>
</evidence>
<feature type="transmembrane region" description="Helical" evidence="9">
    <location>
        <begin position="303"/>
        <end position="323"/>
    </location>
</feature>
<dbReference type="GO" id="GO:0007165">
    <property type="term" value="P:signal transduction"/>
    <property type="evidence" value="ECO:0007669"/>
    <property type="project" value="UniProtKB-KW"/>
</dbReference>
<evidence type="ECO:0000256" key="9">
    <source>
        <dbReference type="RuleBase" id="RU351113"/>
    </source>
</evidence>
<keyword evidence="8 9" id="KW-0807">Transducer</keyword>
<comment type="similarity">
    <text evidence="9">Belongs to the insect chemoreceptor superfamily. Heteromeric odorant receptor channel (TC 1.A.69) family.</text>
</comment>
<feature type="transmembrane region" description="Helical" evidence="9">
    <location>
        <begin position="268"/>
        <end position="291"/>
    </location>
</feature>
<proteinExistence type="inferred from homology"/>
<keyword evidence="5 9" id="KW-1133">Transmembrane helix</keyword>
<comment type="subcellular location">
    <subcellularLocation>
        <location evidence="9">Cell membrane</location>
        <topology evidence="9">Multi-pass membrane protein</topology>
    </subcellularLocation>
    <subcellularLocation>
        <location evidence="1">Membrane</location>
        <topology evidence="1">Multi-pass membrane protein</topology>
    </subcellularLocation>
</comment>
<accession>A0A3L8DJ39</accession>
<keyword evidence="3 9" id="KW-0812">Transmembrane</keyword>
<reference evidence="10 11" key="1">
    <citation type="journal article" date="2018" name="Genome Res.">
        <title>The genomic architecture and molecular evolution of ant odorant receptors.</title>
        <authorList>
            <person name="McKenzie S.K."/>
            <person name="Kronauer D.J.C."/>
        </authorList>
    </citation>
    <scope>NUCLEOTIDE SEQUENCE [LARGE SCALE GENOMIC DNA]</scope>
    <source>
        <strain evidence="10">Clonal line C1</strain>
    </source>
</reference>
<dbReference type="GO" id="GO:0005549">
    <property type="term" value="F:odorant binding"/>
    <property type="evidence" value="ECO:0007669"/>
    <property type="project" value="InterPro"/>
</dbReference>
<evidence type="ECO:0000256" key="5">
    <source>
        <dbReference type="ARBA" id="ARBA00022989"/>
    </source>
</evidence>
<dbReference type="Proteomes" id="UP000279307">
    <property type="component" value="Chromosome 7"/>
</dbReference>
<comment type="caution">
    <text evidence="9">Lacks conserved residue(s) required for the propagation of feature annotation.</text>
</comment>
<evidence type="ECO:0000313" key="10">
    <source>
        <dbReference type="EMBL" id="RLU20444.1"/>
    </source>
</evidence>
<evidence type="ECO:0000256" key="4">
    <source>
        <dbReference type="ARBA" id="ARBA00022725"/>
    </source>
</evidence>
<dbReference type="Pfam" id="PF02949">
    <property type="entry name" value="7tm_6"/>
    <property type="match status" value="1"/>
</dbReference>
<protein>
    <recommendedName>
        <fullName evidence="9">Odorant receptor</fullName>
    </recommendedName>
</protein>
<evidence type="ECO:0000256" key="3">
    <source>
        <dbReference type="ARBA" id="ARBA00022692"/>
    </source>
</evidence>
<keyword evidence="7 9" id="KW-0675">Receptor</keyword>